<evidence type="ECO:0000259" key="1">
    <source>
        <dbReference type="Pfam" id="PF12802"/>
    </source>
</evidence>
<dbReference type="SUPFAM" id="SSF46785">
    <property type="entry name" value="Winged helix' DNA-binding domain"/>
    <property type="match status" value="1"/>
</dbReference>
<sequence length="89" mass="9689">MGAESNVRLLRELCLHGRHISATQLAERSGLVRNSTRNALNSLRQHGLVVEEGTDGARLFRFNSEHPLGDSIGQLFGAESEGFKISSKG</sequence>
<reference evidence="2 3" key="1">
    <citation type="journal article" date="2001" name="Proc. Natl. Acad. Sci. U.S.A.">
        <title>Nucleotide sequence and predicted functions of the entire Sinorhizobium meliloti pSymA megaplasmid.</title>
        <authorList>
            <person name="Barnett M.J."/>
            <person name="Fisher R.F."/>
            <person name="Jones T."/>
            <person name="Komp C."/>
            <person name="Abola A.P."/>
            <person name="Barloy-Hubler F."/>
            <person name="Bowser L."/>
            <person name="Capela D."/>
            <person name="Galibert F."/>
            <person name="Gouzy J."/>
            <person name="Gurjal M."/>
            <person name="Hong A."/>
            <person name="Huizar L."/>
            <person name="Hyman R.W."/>
            <person name="Kahn D."/>
            <person name="Kahn M.L."/>
            <person name="Kalman S."/>
            <person name="Keating D.H."/>
            <person name="Palm C."/>
            <person name="Peck M.C."/>
            <person name="Surzycki R."/>
            <person name="Wells D.H."/>
            <person name="Yeh K.-C."/>
            <person name="Davis R.W."/>
            <person name="Federspiel N.A."/>
            <person name="Long S.R."/>
        </authorList>
    </citation>
    <scope>NUCLEOTIDE SEQUENCE [LARGE SCALE GENOMIC DNA]</scope>
    <source>
        <strain evidence="2 3">1021</strain>
        <plasmid evidence="3">Plasmid pSymA</plasmid>
    </source>
</reference>
<dbReference type="InterPro" id="IPR000835">
    <property type="entry name" value="HTH_MarR-typ"/>
</dbReference>
<keyword evidence="3" id="KW-1185">Reference proteome</keyword>
<proteinExistence type="predicted"/>
<dbReference type="AlphaFoldDB" id="Q92Z26"/>
<accession>Q92Z26</accession>
<dbReference type="Pfam" id="PF12802">
    <property type="entry name" value="MarR_2"/>
    <property type="match status" value="1"/>
</dbReference>
<protein>
    <recommendedName>
        <fullName evidence="1">HTH marR-type domain-containing protein</fullName>
    </recommendedName>
</protein>
<evidence type="ECO:0000313" key="3">
    <source>
        <dbReference type="Proteomes" id="UP000001976"/>
    </source>
</evidence>
<dbReference type="EnsemblBacteria" id="AAK65342">
    <property type="protein sequence ID" value="AAK65342"/>
    <property type="gene ID" value="SMa1253"/>
</dbReference>
<gene>
    <name evidence="2" type="ORF">SMa1253</name>
</gene>
<dbReference type="HOGENOM" id="CLU_2452544_0_0_5"/>
<dbReference type="KEGG" id="sme:SMa1253"/>
<dbReference type="InterPro" id="IPR036390">
    <property type="entry name" value="WH_DNA-bd_sf"/>
</dbReference>
<dbReference type="Proteomes" id="UP000001976">
    <property type="component" value="Plasmid pSymA"/>
</dbReference>
<name>Q92Z26_RHIME</name>
<dbReference type="PIR" id="D95347">
    <property type="entry name" value="D95347"/>
</dbReference>
<dbReference type="GO" id="GO:0003700">
    <property type="term" value="F:DNA-binding transcription factor activity"/>
    <property type="evidence" value="ECO:0007669"/>
    <property type="project" value="InterPro"/>
</dbReference>
<keyword evidence="2" id="KW-0614">Plasmid</keyword>
<dbReference type="EMBL" id="AE006469">
    <property type="protein sequence ID" value="AAK65342.1"/>
    <property type="molecule type" value="Genomic_DNA"/>
</dbReference>
<dbReference type="GeneID" id="25011653"/>
<feature type="domain" description="HTH marR-type" evidence="1">
    <location>
        <begin position="7"/>
        <end position="56"/>
    </location>
</feature>
<geneLocation type="plasmid" evidence="2 3">
    <name>pSymA</name>
</geneLocation>
<dbReference type="RefSeq" id="WP_010967662.1">
    <property type="nucleotide sequence ID" value="NC_003037.1"/>
</dbReference>
<dbReference type="OrthoDB" id="559450at2"/>
<dbReference type="Gene3D" id="1.10.10.10">
    <property type="entry name" value="Winged helix-like DNA-binding domain superfamily/Winged helix DNA-binding domain"/>
    <property type="match status" value="1"/>
</dbReference>
<evidence type="ECO:0000313" key="2">
    <source>
        <dbReference type="EMBL" id="AAK65342.1"/>
    </source>
</evidence>
<reference evidence="3" key="2">
    <citation type="journal article" date="2001" name="Science">
        <title>The composite genome of the legume symbiont Sinorhizobium meliloti.</title>
        <authorList>
            <person name="Galibert F."/>
            <person name="Finan T.M."/>
            <person name="Long S.R."/>
            <person name="Puehler A."/>
            <person name="Abola P."/>
            <person name="Ampe F."/>
            <person name="Barloy-Hubler F."/>
            <person name="Barnett M.J."/>
            <person name="Becker A."/>
            <person name="Boistard P."/>
            <person name="Bothe G."/>
            <person name="Boutry M."/>
            <person name="Bowser L."/>
            <person name="Buhrmester J."/>
            <person name="Cadieu E."/>
            <person name="Capela D."/>
            <person name="Chain P."/>
            <person name="Cowie A."/>
            <person name="Davis R.W."/>
            <person name="Dreano S."/>
            <person name="Federspiel N.A."/>
            <person name="Fisher R.F."/>
            <person name="Gloux S."/>
            <person name="Godrie T."/>
            <person name="Goffeau A."/>
            <person name="Golding B."/>
            <person name="Gouzy J."/>
            <person name="Gurjal M."/>
            <person name="Hernandez-Lucas I."/>
            <person name="Hong A."/>
            <person name="Huizar L."/>
            <person name="Hyman R.W."/>
            <person name="Jones T."/>
            <person name="Kahn D."/>
            <person name="Kahn M.L."/>
            <person name="Kalman S."/>
            <person name="Keating D.H."/>
            <person name="Kiss E."/>
            <person name="Komp C."/>
            <person name="Lelaure V."/>
            <person name="Masuy D."/>
            <person name="Palm C."/>
            <person name="Peck M.C."/>
            <person name="Pohl T.M."/>
            <person name="Portetelle D."/>
            <person name="Purnelle B."/>
            <person name="Ramsperger U."/>
            <person name="Surzycki R."/>
            <person name="Thebault P."/>
            <person name="Vandenbol M."/>
            <person name="Vorhoelter F.J."/>
            <person name="Weidner S."/>
            <person name="Wells D.H."/>
            <person name="Wong K."/>
            <person name="Yeh K.-C."/>
            <person name="Batut J."/>
        </authorList>
    </citation>
    <scope>NUCLEOTIDE SEQUENCE [LARGE SCALE GENOMIC DNA]</scope>
    <source>
        <strain evidence="3">1021</strain>
        <plasmid evidence="3">Plasmid pSymA</plasmid>
    </source>
</reference>
<organism evidence="2 3">
    <name type="scientific">Rhizobium meliloti (strain 1021)</name>
    <name type="common">Ensifer meliloti</name>
    <name type="synonym">Sinorhizobium meliloti</name>
    <dbReference type="NCBI Taxonomy" id="266834"/>
    <lineage>
        <taxon>Bacteria</taxon>
        <taxon>Pseudomonadati</taxon>
        <taxon>Pseudomonadota</taxon>
        <taxon>Alphaproteobacteria</taxon>
        <taxon>Hyphomicrobiales</taxon>
        <taxon>Rhizobiaceae</taxon>
        <taxon>Sinorhizobium/Ensifer group</taxon>
        <taxon>Sinorhizobium</taxon>
    </lineage>
</organism>
<dbReference type="PATRIC" id="fig|266834.11.peg.703"/>
<dbReference type="InterPro" id="IPR036388">
    <property type="entry name" value="WH-like_DNA-bd_sf"/>
</dbReference>